<name>A0A5J6V520_9MICO</name>
<dbReference type="Gene3D" id="3.30.70.100">
    <property type="match status" value="1"/>
</dbReference>
<proteinExistence type="predicted"/>
<sequence length="103" mass="10787">MTFANVGTLQTHPGRAEDLVVILTDSSADLGAHGCLQYDVGISADDRDTVVVIERWESAEAHASSLGLPAVQDAIRQAMPLLTGQMGGHRFEVLGSPLSGVST</sequence>
<dbReference type="OrthoDB" id="165368at2"/>
<dbReference type="RefSeq" id="WP_158060503.1">
    <property type="nucleotide sequence ID" value="NZ_CP044427.1"/>
</dbReference>
<keyword evidence="2" id="KW-0560">Oxidoreductase</keyword>
<dbReference type="Pfam" id="PF03992">
    <property type="entry name" value="ABM"/>
    <property type="match status" value="1"/>
</dbReference>
<evidence type="ECO:0000313" key="2">
    <source>
        <dbReference type="EMBL" id="QFG68113.1"/>
    </source>
</evidence>
<accession>A0A5J6V520</accession>
<dbReference type="EMBL" id="CP044427">
    <property type="protein sequence ID" value="QFG68113.1"/>
    <property type="molecule type" value="Genomic_DNA"/>
</dbReference>
<keyword evidence="2" id="KW-0503">Monooxygenase</keyword>
<dbReference type="AlphaFoldDB" id="A0A5J6V520"/>
<dbReference type="InterPro" id="IPR007138">
    <property type="entry name" value="ABM_dom"/>
</dbReference>
<dbReference type="PROSITE" id="PS51725">
    <property type="entry name" value="ABM"/>
    <property type="match status" value="1"/>
</dbReference>
<dbReference type="InterPro" id="IPR011008">
    <property type="entry name" value="Dimeric_a/b-barrel"/>
</dbReference>
<reference evidence="2 3" key="1">
    <citation type="submission" date="2019-09" db="EMBL/GenBank/DDBJ databases">
        <title>Serinicoccus pratensis sp. nov., isolated from meadow soil.</title>
        <authorList>
            <person name="Zhang W."/>
        </authorList>
    </citation>
    <scope>NUCLEOTIDE SEQUENCE [LARGE SCALE GENOMIC DNA]</scope>
    <source>
        <strain evidence="2 3">W204</strain>
    </source>
</reference>
<dbReference type="SUPFAM" id="SSF54909">
    <property type="entry name" value="Dimeric alpha+beta barrel"/>
    <property type="match status" value="1"/>
</dbReference>
<organism evidence="2 3">
    <name type="scientific">Ornithinimicrobium pratense</name>
    <dbReference type="NCBI Taxonomy" id="2593973"/>
    <lineage>
        <taxon>Bacteria</taxon>
        <taxon>Bacillati</taxon>
        <taxon>Actinomycetota</taxon>
        <taxon>Actinomycetes</taxon>
        <taxon>Micrococcales</taxon>
        <taxon>Ornithinimicrobiaceae</taxon>
        <taxon>Ornithinimicrobium</taxon>
    </lineage>
</organism>
<protein>
    <submittedName>
        <fullName evidence="2">Antibiotic biosynthesis monooxygenase</fullName>
    </submittedName>
</protein>
<gene>
    <name evidence="2" type="ORF">FY030_04750</name>
</gene>
<dbReference type="GO" id="GO:0004497">
    <property type="term" value="F:monooxygenase activity"/>
    <property type="evidence" value="ECO:0007669"/>
    <property type="project" value="UniProtKB-KW"/>
</dbReference>
<feature type="domain" description="ABM" evidence="1">
    <location>
        <begin position="3"/>
        <end position="91"/>
    </location>
</feature>
<dbReference type="KEGG" id="serw:FY030_04750"/>
<keyword evidence="3" id="KW-1185">Reference proteome</keyword>
<dbReference type="Proteomes" id="UP000326546">
    <property type="component" value="Chromosome"/>
</dbReference>
<evidence type="ECO:0000313" key="3">
    <source>
        <dbReference type="Proteomes" id="UP000326546"/>
    </source>
</evidence>
<evidence type="ECO:0000259" key="1">
    <source>
        <dbReference type="PROSITE" id="PS51725"/>
    </source>
</evidence>